<evidence type="ECO:0008006" key="2">
    <source>
        <dbReference type="Google" id="ProtNLM"/>
    </source>
</evidence>
<gene>
    <name evidence="1" type="ORF">BB934_36095</name>
</gene>
<protein>
    <recommendedName>
        <fullName evidence="2">Lipoprotein</fullName>
    </recommendedName>
</protein>
<dbReference type="KEGG" id="moc:BB934_36095"/>
<accession>A0A1B2EUV3</accession>
<organism evidence="1">
    <name type="scientific">Microvirga ossetica</name>
    <dbReference type="NCBI Taxonomy" id="1882682"/>
    <lineage>
        <taxon>Bacteria</taxon>
        <taxon>Pseudomonadati</taxon>
        <taxon>Pseudomonadota</taxon>
        <taxon>Alphaproteobacteria</taxon>
        <taxon>Hyphomicrobiales</taxon>
        <taxon>Methylobacteriaceae</taxon>
        <taxon>Microvirga</taxon>
    </lineage>
</organism>
<sequence length="137" mass="15279">MKRIALAAGLVLALAACQGQNMSTRHLAPIPPATMALMESKGMSQNDPILMRSYKKESEIEVWKRGRDGRYALLKTYPMCRWSGQLGPKIREGDRQAPEGFYTITPAQMNPNSQLYSRSTSVTQTSTIARMAGRERT</sequence>
<dbReference type="EMBL" id="CP016618">
    <property type="protein sequence ID" value="ANY83672.1"/>
    <property type="molecule type" value="Genomic_DNA"/>
</dbReference>
<dbReference type="PROSITE" id="PS51257">
    <property type="entry name" value="PROKAR_LIPOPROTEIN"/>
    <property type="match status" value="1"/>
</dbReference>
<dbReference type="PANTHER" id="PTHR36699:SF1">
    <property type="entry name" value="L,D-TRANSPEPTIDASE YAFK-RELATED"/>
    <property type="match status" value="1"/>
</dbReference>
<evidence type="ECO:0000313" key="1">
    <source>
        <dbReference type="EMBL" id="ANY83672.1"/>
    </source>
</evidence>
<dbReference type="RefSeq" id="WP_418294802.1">
    <property type="nucleotide sequence ID" value="NZ_CP016618.1"/>
</dbReference>
<keyword evidence="1" id="KW-0614">Plasmid</keyword>
<dbReference type="PANTHER" id="PTHR36699">
    <property type="entry name" value="LD-TRANSPEPTIDASE"/>
    <property type="match status" value="1"/>
</dbReference>
<dbReference type="AlphaFoldDB" id="A0A1B2EUV3"/>
<proteinExistence type="predicted"/>
<name>A0A1B2EUV3_9HYPH</name>
<geneLocation type="plasmid" evidence="1">
    <name>unnamed3</name>
</geneLocation>
<reference evidence="1" key="1">
    <citation type="submission" date="2016-07" db="EMBL/GenBank/DDBJ databases">
        <title>Microvirga ossetica sp. nov. a new species of rhizobia isolated from root nodules of the legume species Vicia alpestris Steven originated from North Ossetia region in the Caucasus.</title>
        <authorList>
            <person name="Safronova V.I."/>
            <person name="Kuznetsova I.G."/>
            <person name="Sazanova A.L."/>
            <person name="Belimov A."/>
            <person name="Andronov E."/>
            <person name="Osledkin Y.S."/>
            <person name="Onishchuk O.P."/>
            <person name="Kurchak O.N."/>
            <person name="Shaposhnikov A.I."/>
            <person name="Willems A."/>
            <person name="Tikhonovich I.A."/>
        </authorList>
    </citation>
    <scope>NUCLEOTIDE SEQUENCE [LARGE SCALE GENOMIC DNA]</scope>
    <source>
        <strain evidence="1">V5/3M</strain>
        <plasmid evidence="1">unnamed3</plasmid>
    </source>
</reference>